<dbReference type="InterPro" id="IPR009057">
    <property type="entry name" value="Homeodomain-like_sf"/>
</dbReference>
<protein>
    <submittedName>
        <fullName evidence="8">TetR/AcrR family transcriptional regulator</fullName>
    </submittedName>
</protein>
<dbReference type="InterPro" id="IPR050109">
    <property type="entry name" value="HTH-type_TetR-like_transc_reg"/>
</dbReference>
<evidence type="ECO:0000256" key="2">
    <source>
        <dbReference type="ARBA" id="ARBA00023015"/>
    </source>
</evidence>
<evidence type="ECO:0000313" key="8">
    <source>
        <dbReference type="EMBL" id="GAA4768575.1"/>
    </source>
</evidence>
<accession>A0ABP8ZX43</accession>
<evidence type="ECO:0000256" key="1">
    <source>
        <dbReference type="ARBA" id="ARBA00022491"/>
    </source>
</evidence>
<evidence type="ECO:0000256" key="6">
    <source>
        <dbReference type="SAM" id="MobiDB-lite"/>
    </source>
</evidence>
<dbReference type="InterPro" id="IPR036271">
    <property type="entry name" value="Tet_transcr_reg_TetR-rel_C_sf"/>
</dbReference>
<feature type="region of interest" description="Disordered" evidence="6">
    <location>
        <begin position="1"/>
        <end position="20"/>
    </location>
</feature>
<evidence type="ECO:0000256" key="5">
    <source>
        <dbReference type="PROSITE-ProRule" id="PRU00335"/>
    </source>
</evidence>
<dbReference type="InterPro" id="IPR001647">
    <property type="entry name" value="HTH_TetR"/>
</dbReference>
<evidence type="ECO:0000313" key="9">
    <source>
        <dbReference type="Proteomes" id="UP001501645"/>
    </source>
</evidence>
<name>A0ABP8ZX43_9MICO</name>
<dbReference type="InterPro" id="IPR039538">
    <property type="entry name" value="BetI_C"/>
</dbReference>
<feature type="domain" description="HTH tetR-type" evidence="7">
    <location>
        <begin position="23"/>
        <end position="83"/>
    </location>
</feature>
<dbReference type="PANTHER" id="PTHR30055">
    <property type="entry name" value="HTH-TYPE TRANSCRIPTIONAL REGULATOR RUTR"/>
    <property type="match status" value="1"/>
</dbReference>
<gene>
    <name evidence="8" type="ORF">GCM10023351_10210</name>
</gene>
<dbReference type="Pfam" id="PF13977">
    <property type="entry name" value="TetR_C_6"/>
    <property type="match status" value="1"/>
</dbReference>
<keyword evidence="1" id="KW-0678">Repressor</keyword>
<evidence type="ECO:0000256" key="3">
    <source>
        <dbReference type="ARBA" id="ARBA00023125"/>
    </source>
</evidence>
<feature type="DNA-binding region" description="H-T-H motif" evidence="5">
    <location>
        <begin position="46"/>
        <end position="65"/>
    </location>
</feature>
<comment type="caution">
    <text evidence="8">The sequence shown here is derived from an EMBL/GenBank/DDBJ whole genome shotgun (WGS) entry which is preliminary data.</text>
</comment>
<keyword evidence="9" id="KW-1185">Reference proteome</keyword>
<dbReference type="SUPFAM" id="SSF46689">
    <property type="entry name" value="Homeodomain-like"/>
    <property type="match status" value="1"/>
</dbReference>
<evidence type="ECO:0000259" key="7">
    <source>
        <dbReference type="PROSITE" id="PS50977"/>
    </source>
</evidence>
<keyword evidence="3 5" id="KW-0238">DNA-binding</keyword>
<sequence>MSTKTQTTEPRRPRRRGPYAKTAAVRTAILDAALDVFAESGYRSGSLREVADRVGMSEAGVLHHFPSKSALLADVLDRRDVRALEVVPFDQEDGEATLRGLVRLAEYNATIPGIVKLFAVLSTEATSPDHPAHGYFIARYARTRGNLRHAFASLAAQGRLADGVSPERAAIATIAMMDGLQVQWLLEPGILDMAAQLRRFFQGFVDIDF</sequence>
<dbReference type="RefSeq" id="WP_345436618.1">
    <property type="nucleotide sequence ID" value="NZ_BAABKO010000001.1"/>
</dbReference>
<dbReference type="PANTHER" id="PTHR30055:SF234">
    <property type="entry name" value="HTH-TYPE TRANSCRIPTIONAL REGULATOR BETI"/>
    <property type="match status" value="1"/>
</dbReference>
<reference evidence="9" key="1">
    <citation type="journal article" date="2019" name="Int. J. Syst. Evol. Microbiol.">
        <title>The Global Catalogue of Microorganisms (GCM) 10K type strain sequencing project: providing services to taxonomists for standard genome sequencing and annotation.</title>
        <authorList>
            <consortium name="The Broad Institute Genomics Platform"/>
            <consortium name="The Broad Institute Genome Sequencing Center for Infectious Disease"/>
            <person name="Wu L."/>
            <person name="Ma J."/>
        </authorList>
    </citation>
    <scope>NUCLEOTIDE SEQUENCE [LARGE SCALE GENOMIC DNA]</scope>
    <source>
        <strain evidence="9">JCM 18537</strain>
    </source>
</reference>
<organism evidence="8 9">
    <name type="scientific">Microbacterium gilvum</name>
    <dbReference type="NCBI Taxonomy" id="1336204"/>
    <lineage>
        <taxon>Bacteria</taxon>
        <taxon>Bacillati</taxon>
        <taxon>Actinomycetota</taxon>
        <taxon>Actinomycetes</taxon>
        <taxon>Micrococcales</taxon>
        <taxon>Microbacteriaceae</taxon>
        <taxon>Microbacterium</taxon>
    </lineage>
</organism>
<keyword evidence="4" id="KW-0804">Transcription</keyword>
<dbReference type="PROSITE" id="PS50977">
    <property type="entry name" value="HTH_TETR_2"/>
    <property type="match status" value="1"/>
</dbReference>
<keyword evidence="2" id="KW-0805">Transcription regulation</keyword>
<dbReference type="Proteomes" id="UP001501645">
    <property type="component" value="Unassembled WGS sequence"/>
</dbReference>
<dbReference type="SUPFAM" id="SSF48498">
    <property type="entry name" value="Tetracyclin repressor-like, C-terminal domain"/>
    <property type="match status" value="1"/>
</dbReference>
<dbReference type="Pfam" id="PF00440">
    <property type="entry name" value="TetR_N"/>
    <property type="match status" value="1"/>
</dbReference>
<dbReference type="Gene3D" id="1.10.357.10">
    <property type="entry name" value="Tetracycline Repressor, domain 2"/>
    <property type="match status" value="1"/>
</dbReference>
<dbReference type="PRINTS" id="PR00455">
    <property type="entry name" value="HTHTETR"/>
</dbReference>
<dbReference type="EMBL" id="BAABKO010000001">
    <property type="protein sequence ID" value="GAA4768575.1"/>
    <property type="molecule type" value="Genomic_DNA"/>
</dbReference>
<evidence type="ECO:0000256" key="4">
    <source>
        <dbReference type="ARBA" id="ARBA00023163"/>
    </source>
</evidence>
<proteinExistence type="predicted"/>